<dbReference type="PANTHER" id="PTHR30204:SF94">
    <property type="entry name" value="HEAVY METAL-DEPENDENT TRANSCRIPTIONAL REGULATOR HI_0293-RELATED"/>
    <property type="match status" value="1"/>
</dbReference>
<keyword evidence="2" id="KW-0238">DNA-binding</keyword>
<proteinExistence type="predicted"/>
<dbReference type="GO" id="GO:0003700">
    <property type="term" value="F:DNA-binding transcription factor activity"/>
    <property type="evidence" value="ECO:0007669"/>
    <property type="project" value="InterPro"/>
</dbReference>
<keyword evidence="3" id="KW-0804">Transcription</keyword>
<gene>
    <name evidence="6" type="ORF">CSX02_06465</name>
</gene>
<dbReference type="Pfam" id="PF13411">
    <property type="entry name" value="MerR_1"/>
    <property type="match status" value="1"/>
</dbReference>
<dbReference type="InterPro" id="IPR009061">
    <property type="entry name" value="DNA-bd_dom_put_sf"/>
</dbReference>
<dbReference type="Gene3D" id="1.10.1660.10">
    <property type="match status" value="1"/>
</dbReference>
<dbReference type="AlphaFoldDB" id="A0A2G3E391"/>
<feature type="transmembrane region" description="Helical" evidence="4">
    <location>
        <begin position="224"/>
        <end position="243"/>
    </location>
</feature>
<keyword evidence="4" id="KW-0472">Membrane</keyword>
<dbReference type="PANTHER" id="PTHR30204">
    <property type="entry name" value="REDOX-CYCLING DRUG-SENSING TRANSCRIPTIONAL ACTIVATOR SOXR"/>
    <property type="match status" value="1"/>
</dbReference>
<sequence length="249" mass="29431">MPNQMPLHYWICLGIRKQSSDGQRSMQMRISEVAERTGLSISNIRFYEKKGLIGPQREKESNYRNYTDEDVMRLKRIILYRKMDLPVETIGRILIEEEDANHVLKDHLQVLLDKQQMIQNSVDLCNKVIEDQIDGVLDVEYYLNYVKEEEEKGNFFAMIDDVVEEFAAFTNFDRFVGSTAMGWRFFTNPVLNRIINVIWFLLFISIPIIGIIDDCLDENGFRVQSLVLWIIWILVFGLSFLRFHRKSKF</sequence>
<dbReference type="SMART" id="SM00422">
    <property type="entry name" value="HTH_MERR"/>
    <property type="match status" value="1"/>
</dbReference>
<accession>A0A2G3E391</accession>
<evidence type="ECO:0000259" key="5">
    <source>
        <dbReference type="PROSITE" id="PS50937"/>
    </source>
</evidence>
<reference evidence="6 7" key="1">
    <citation type="submission" date="2017-10" db="EMBL/GenBank/DDBJ databases">
        <title>Resolving the taxonomy of Roseburia spp., Eubacterium rectale and Agathobacter spp. through phylogenomic analysis.</title>
        <authorList>
            <person name="Sheridan P.O."/>
            <person name="Walker A.W."/>
            <person name="Duncan S.H."/>
            <person name="Scott K.P."/>
            <person name="Toole P.W.O."/>
            <person name="Luis P."/>
            <person name="Flint H.J."/>
        </authorList>
    </citation>
    <scope>NUCLEOTIDE SEQUENCE [LARGE SCALE GENOMIC DNA]</scope>
    <source>
        <strain evidence="6 7">JK623</strain>
    </source>
</reference>
<feature type="transmembrane region" description="Helical" evidence="4">
    <location>
        <begin position="194"/>
        <end position="212"/>
    </location>
</feature>
<evidence type="ECO:0000313" key="7">
    <source>
        <dbReference type="Proteomes" id="UP000224563"/>
    </source>
</evidence>
<name>A0A2G3E391_9FIRM</name>
<dbReference type="Proteomes" id="UP000224563">
    <property type="component" value="Unassembled WGS sequence"/>
</dbReference>
<dbReference type="PROSITE" id="PS00552">
    <property type="entry name" value="HTH_MERR_1"/>
    <property type="match status" value="1"/>
</dbReference>
<dbReference type="GO" id="GO:0003677">
    <property type="term" value="F:DNA binding"/>
    <property type="evidence" value="ECO:0007669"/>
    <property type="project" value="UniProtKB-KW"/>
</dbReference>
<reference evidence="6 7" key="2">
    <citation type="submission" date="2017-10" db="EMBL/GenBank/DDBJ databases">
        <authorList>
            <person name="Banno H."/>
            <person name="Chua N.-H."/>
        </authorList>
    </citation>
    <scope>NUCLEOTIDE SEQUENCE [LARGE SCALE GENOMIC DNA]</scope>
    <source>
        <strain evidence="6 7">JK623</strain>
    </source>
</reference>
<keyword evidence="1" id="KW-0805">Transcription regulation</keyword>
<organism evidence="6 7">
    <name type="scientific">Agathobacter ruminis</name>
    <dbReference type="NCBI Taxonomy" id="1712665"/>
    <lineage>
        <taxon>Bacteria</taxon>
        <taxon>Bacillati</taxon>
        <taxon>Bacillota</taxon>
        <taxon>Clostridia</taxon>
        <taxon>Lachnospirales</taxon>
        <taxon>Lachnospiraceae</taxon>
        <taxon>Agathobacter</taxon>
    </lineage>
</organism>
<evidence type="ECO:0000256" key="1">
    <source>
        <dbReference type="ARBA" id="ARBA00023015"/>
    </source>
</evidence>
<dbReference type="EMBL" id="PDYG01000031">
    <property type="protein sequence ID" value="PHU37724.1"/>
    <property type="molecule type" value="Genomic_DNA"/>
</dbReference>
<keyword evidence="4" id="KW-0812">Transmembrane</keyword>
<keyword evidence="7" id="KW-1185">Reference proteome</keyword>
<dbReference type="InterPro" id="IPR000551">
    <property type="entry name" value="MerR-type_HTH_dom"/>
</dbReference>
<evidence type="ECO:0000256" key="2">
    <source>
        <dbReference type="ARBA" id="ARBA00023125"/>
    </source>
</evidence>
<dbReference type="CDD" id="cd00592">
    <property type="entry name" value="HTH_MerR-like"/>
    <property type="match status" value="1"/>
</dbReference>
<feature type="domain" description="HTH merR-type" evidence="5">
    <location>
        <begin position="27"/>
        <end position="96"/>
    </location>
</feature>
<dbReference type="PROSITE" id="PS50937">
    <property type="entry name" value="HTH_MERR_2"/>
    <property type="match status" value="1"/>
</dbReference>
<dbReference type="InterPro" id="IPR047057">
    <property type="entry name" value="MerR_fam"/>
</dbReference>
<evidence type="ECO:0000256" key="4">
    <source>
        <dbReference type="SAM" id="Phobius"/>
    </source>
</evidence>
<dbReference type="PRINTS" id="PR00040">
    <property type="entry name" value="HTHMERR"/>
</dbReference>
<protein>
    <recommendedName>
        <fullName evidence="5">HTH merR-type domain-containing protein</fullName>
    </recommendedName>
</protein>
<evidence type="ECO:0000313" key="6">
    <source>
        <dbReference type="EMBL" id="PHU37724.1"/>
    </source>
</evidence>
<evidence type="ECO:0000256" key="3">
    <source>
        <dbReference type="ARBA" id="ARBA00023163"/>
    </source>
</evidence>
<comment type="caution">
    <text evidence="6">The sequence shown here is derived from an EMBL/GenBank/DDBJ whole genome shotgun (WGS) entry which is preliminary data.</text>
</comment>
<keyword evidence="4" id="KW-1133">Transmembrane helix</keyword>
<dbReference type="SUPFAM" id="SSF46955">
    <property type="entry name" value="Putative DNA-binding domain"/>
    <property type="match status" value="1"/>
</dbReference>